<name>A0AAQ3S3X7_VIGMU</name>
<gene>
    <name evidence="2" type="ORF">V8G54_013034</name>
</gene>
<keyword evidence="3" id="KW-1185">Reference proteome</keyword>
<dbReference type="AlphaFoldDB" id="A0AAQ3S3X7"/>
<evidence type="ECO:0000313" key="3">
    <source>
        <dbReference type="Proteomes" id="UP001374535"/>
    </source>
</evidence>
<dbReference type="Proteomes" id="UP001374535">
    <property type="component" value="Chromosome 4"/>
</dbReference>
<protein>
    <submittedName>
        <fullName evidence="2">Uncharacterized protein</fullName>
    </submittedName>
</protein>
<proteinExistence type="predicted"/>
<evidence type="ECO:0000313" key="2">
    <source>
        <dbReference type="EMBL" id="WVZ15468.1"/>
    </source>
</evidence>
<feature type="compositionally biased region" description="Basic residues" evidence="1">
    <location>
        <begin position="30"/>
        <end position="47"/>
    </location>
</feature>
<sequence>MSQERKREEEDDKDIRNNNRMPQQKENVPKGRKRRVSREKKEKRKRKISETECREEFAIVDVYRTIDVSSVTNSMSKLNFATDLLNPTRRRKLKRLTFHFMSGMLTTTLAADYPTSKCLGIRRRPPVNTDVTGLSSDLPQAIRRLFAAGTHQEDRGDHSLKSCLTSKKRTCCVLGNFEDCSKLSKTAGEGISRCFSLGVKPCCNNLDHYSAFASEYKKDTGCRQFGRTSIKTAHSISNKDDAAKKEILLAMMVRENAIWVLRVRGEDEDGGEVLAVREGDRGDELAVAARFRLRLLNVDRGGSNMQFGFWAFLISDADTIAIERAWLRWRQGAIKVKVNGDFAIWNEDGAVFVHGGLIVREDEPVVVLMAARWPCGDTLHEP</sequence>
<evidence type="ECO:0000256" key="1">
    <source>
        <dbReference type="SAM" id="MobiDB-lite"/>
    </source>
</evidence>
<accession>A0AAQ3S3X7</accession>
<reference evidence="2 3" key="1">
    <citation type="journal article" date="2023" name="Life. Sci Alliance">
        <title>Evolutionary insights into 3D genome organization and epigenetic landscape of Vigna mungo.</title>
        <authorList>
            <person name="Junaid A."/>
            <person name="Singh B."/>
            <person name="Bhatia S."/>
        </authorList>
    </citation>
    <scope>NUCLEOTIDE SEQUENCE [LARGE SCALE GENOMIC DNA]</scope>
    <source>
        <strain evidence="2">Urdbean</strain>
    </source>
</reference>
<feature type="compositionally biased region" description="Basic and acidic residues" evidence="1">
    <location>
        <begin position="1"/>
        <end position="17"/>
    </location>
</feature>
<dbReference type="EMBL" id="CP144697">
    <property type="protein sequence ID" value="WVZ15468.1"/>
    <property type="molecule type" value="Genomic_DNA"/>
</dbReference>
<feature type="region of interest" description="Disordered" evidence="1">
    <location>
        <begin position="1"/>
        <end position="48"/>
    </location>
</feature>
<organism evidence="2 3">
    <name type="scientific">Vigna mungo</name>
    <name type="common">Black gram</name>
    <name type="synonym">Phaseolus mungo</name>
    <dbReference type="NCBI Taxonomy" id="3915"/>
    <lineage>
        <taxon>Eukaryota</taxon>
        <taxon>Viridiplantae</taxon>
        <taxon>Streptophyta</taxon>
        <taxon>Embryophyta</taxon>
        <taxon>Tracheophyta</taxon>
        <taxon>Spermatophyta</taxon>
        <taxon>Magnoliopsida</taxon>
        <taxon>eudicotyledons</taxon>
        <taxon>Gunneridae</taxon>
        <taxon>Pentapetalae</taxon>
        <taxon>rosids</taxon>
        <taxon>fabids</taxon>
        <taxon>Fabales</taxon>
        <taxon>Fabaceae</taxon>
        <taxon>Papilionoideae</taxon>
        <taxon>50 kb inversion clade</taxon>
        <taxon>NPAAA clade</taxon>
        <taxon>indigoferoid/millettioid clade</taxon>
        <taxon>Phaseoleae</taxon>
        <taxon>Vigna</taxon>
    </lineage>
</organism>